<accession>A0A2R5GUY2</accession>
<feature type="domain" description="Glycosyl transferase CAP10" evidence="5">
    <location>
        <begin position="287"/>
        <end position="553"/>
    </location>
</feature>
<keyword evidence="7" id="KW-1185">Reference proteome</keyword>
<protein>
    <submittedName>
        <fullName evidence="6">KDEL motif-containing protein 1</fullName>
    </submittedName>
</protein>
<evidence type="ECO:0000256" key="4">
    <source>
        <dbReference type="SAM" id="Phobius"/>
    </source>
</evidence>
<dbReference type="SMART" id="SM00672">
    <property type="entry name" value="CAP10"/>
    <property type="match status" value="1"/>
</dbReference>
<evidence type="ECO:0000256" key="2">
    <source>
        <dbReference type="ARBA" id="ARBA00022679"/>
    </source>
</evidence>
<evidence type="ECO:0000313" key="7">
    <source>
        <dbReference type="Proteomes" id="UP000241890"/>
    </source>
</evidence>
<dbReference type="PANTHER" id="PTHR12203">
    <property type="entry name" value="KDEL LYS-ASP-GLU-LEU CONTAINING - RELATED"/>
    <property type="match status" value="1"/>
</dbReference>
<keyword evidence="4" id="KW-0812">Transmembrane</keyword>
<dbReference type="OrthoDB" id="541052at2759"/>
<reference evidence="6 7" key="1">
    <citation type="submission" date="2017-12" db="EMBL/GenBank/DDBJ databases">
        <title>Sequencing, de novo assembly and annotation of complete genome of a new Thraustochytrid species, strain FCC1311.</title>
        <authorList>
            <person name="Sedici K."/>
            <person name="Godart F."/>
            <person name="Aiese Cigliano R."/>
            <person name="Sanseverino W."/>
            <person name="Barakat M."/>
            <person name="Ortet P."/>
            <person name="Marechal E."/>
            <person name="Cagnac O."/>
            <person name="Amato A."/>
        </authorList>
    </citation>
    <scope>NUCLEOTIDE SEQUENCE [LARGE SCALE GENOMIC DNA]</scope>
</reference>
<feature type="compositionally biased region" description="Basic and acidic residues" evidence="3">
    <location>
        <begin position="184"/>
        <end position="196"/>
    </location>
</feature>
<dbReference type="InParanoid" id="A0A2R5GUY2"/>
<dbReference type="InterPro" id="IPR051091">
    <property type="entry name" value="O-Glucosyltr/Glycosyltrsf_90"/>
</dbReference>
<feature type="region of interest" description="Disordered" evidence="3">
    <location>
        <begin position="175"/>
        <end position="197"/>
    </location>
</feature>
<gene>
    <name evidence="6" type="ORF">FCC1311_108782</name>
</gene>
<dbReference type="AlphaFoldDB" id="A0A2R5GUY2"/>
<evidence type="ECO:0000256" key="1">
    <source>
        <dbReference type="ARBA" id="ARBA00010118"/>
    </source>
</evidence>
<comment type="caution">
    <text evidence="6">The sequence shown here is derived from an EMBL/GenBank/DDBJ whole genome shotgun (WGS) entry which is preliminary data.</text>
</comment>
<evidence type="ECO:0000256" key="3">
    <source>
        <dbReference type="SAM" id="MobiDB-lite"/>
    </source>
</evidence>
<keyword evidence="4" id="KW-1133">Transmembrane helix</keyword>
<evidence type="ECO:0000313" key="6">
    <source>
        <dbReference type="EMBL" id="GBG34656.1"/>
    </source>
</evidence>
<dbReference type="Pfam" id="PF05686">
    <property type="entry name" value="Glyco_transf_90"/>
    <property type="match status" value="1"/>
</dbReference>
<dbReference type="Proteomes" id="UP000241890">
    <property type="component" value="Unassembled WGS sequence"/>
</dbReference>
<evidence type="ECO:0000259" key="5">
    <source>
        <dbReference type="SMART" id="SM00672"/>
    </source>
</evidence>
<organism evidence="6 7">
    <name type="scientific">Hondaea fermentalgiana</name>
    <dbReference type="NCBI Taxonomy" id="2315210"/>
    <lineage>
        <taxon>Eukaryota</taxon>
        <taxon>Sar</taxon>
        <taxon>Stramenopiles</taxon>
        <taxon>Bigyra</taxon>
        <taxon>Labyrinthulomycetes</taxon>
        <taxon>Thraustochytrida</taxon>
        <taxon>Thraustochytriidae</taxon>
        <taxon>Hondaea</taxon>
    </lineage>
</organism>
<dbReference type="InterPro" id="IPR006598">
    <property type="entry name" value="CAP10"/>
</dbReference>
<dbReference type="GO" id="GO:0016740">
    <property type="term" value="F:transferase activity"/>
    <property type="evidence" value="ECO:0007669"/>
    <property type="project" value="UniProtKB-KW"/>
</dbReference>
<feature type="transmembrane region" description="Helical" evidence="4">
    <location>
        <begin position="12"/>
        <end position="34"/>
    </location>
</feature>
<name>A0A2R5GUY2_9STRA</name>
<proteinExistence type="inferred from homology"/>
<sequence>MRGGRNAALRCALPGARVLLTALTVLTATCMLLMQRAVELHISGELGEAETPPQVVPDLALREAGYGPALSVVEKQILHPESAVEALELLSLIRNGTVKTDLKTQEAVDTALESFASTSQRLPSQTRGSPPASYERMAKARRQHMPFYVALQREIEQCPHNVDVVKASELRARLDPTKSSSQGRLRDHAGMGKSADDTSLPMSIKDFVCAAKCAAQEPELERGFQVFSITKYNLEGLLRMCKAGTFPFLVWIRKGELLQRACQERPTGTHAFRDAMEVVQRIVNIVELPSVIFGFDGNDYAVPQSPNPLKYNSAGWIQPLAQVVRFVGTDASPCPLFPTPPFLKGVGLLRKSSRAKSMALPPWESRSSTIFWRGGSTGMPFDPDFVYMMPRPELVRRHRETVGFDVGLTTVDGVTSKMRENGFMQETRLAPFASKSVFAQHRYLLHVDGNTASWGLFGKLALDAVVLWQRSPVTFREHYYDLLRPWEHYVPVDANLGNLELVRDWLATAAGAQEAASIRDRAKALRDARLRLEDAACYIVRLVHSLAAVQAFDAASAAHLDRVGAPLGVSAASFAPPA</sequence>
<keyword evidence="4" id="KW-0472">Membrane</keyword>
<comment type="similarity">
    <text evidence="1">Belongs to the glycosyltransferase 90 family.</text>
</comment>
<keyword evidence="2" id="KW-0808">Transferase</keyword>
<dbReference type="EMBL" id="BEYU01000206">
    <property type="protein sequence ID" value="GBG34656.1"/>
    <property type="molecule type" value="Genomic_DNA"/>
</dbReference>
<dbReference type="PANTHER" id="PTHR12203:SF35">
    <property type="entry name" value="PROTEIN O-GLUCOSYLTRANSFERASE 1"/>
    <property type="match status" value="1"/>
</dbReference>